<evidence type="ECO:0000256" key="1">
    <source>
        <dbReference type="SAM" id="MobiDB-lite"/>
    </source>
</evidence>
<dbReference type="EMBL" id="JAHRHJ020000002">
    <property type="protein sequence ID" value="KAH9326878.1"/>
    <property type="molecule type" value="Genomic_DNA"/>
</dbReference>
<feature type="non-terminal residue" evidence="2">
    <location>
        <position position="1"/>
    </location>
</feature>
<keyword evidence="3" id="KW-1185">Reference proteome</keyword>
<sequence length="68" mass="7104">PENIILLSESDDGEVPNPAGTSEVTLEDEKEVPSSEPPSTTDSTAQEAPDASLTSCRSRISALVTFPS</sequence>
<proteinExistence type="predicted"/>
<organism evidence="2 3">
    <name type="scientific">Taxus chinensis</name>
    <name type="common">Chinese yew</name>
    <name type="synonym">Taxus wallichiana var. chinensis</name>
    <dbReference type="NCBI Taxonomy" id="29808"/>
    <lineage>
        <taxon>Eukaryota</taxon>
        <taxon>Viridiplantae</taxon>
        <taxon>Streptophyta</taxon>
        <taxon>Embryophyta</taxon>
        <taxon>Tracheophyta</taxon>
        <taxon>Spermatophyta</taxon>
        <taxon>Pinopsida</taxon>
        <taxon>Pinidae</taxon>
        <taxon>Conifers II</taxon>
        <taxon>Cupressales</taxon>
        <taxon>Taxaceae</taxon>
        <taxon>Taxus</taxon>
    </lineage>
</organism>
<comment type="caution">
    <text evidence="2">The sequence shown here is derived from an EMBL/GenBank/DDBJ whole genome shotgun (WGS) entry which is preliminary data.</text>
</comment>
<protein>
    <submittedName>
        <fullName evidence="2">Uncharacterized protein</fullName>
    </submittedName>
</protein>
<dbReference type="AlphaFoldDB" id="A0AA38GRH2"/>
<evidence type="ECO:0000313" key="3">
    <source>
        <dbReference type="Proteomes" id="UP000824469"/>
    </source>
</evidence>
<dbReference type="Proteomes" id="UP000824469">
    <property type="component" value="Unassembled WGS sequence"/>
</dbReference>
<gene>
    <name evidence="2" type="ORF">KI387_007056</name>
</gene>
<feature type="region of interest" description="Disordered" evidence="1">
    <location>
        <begin position="1"/>
        <end position="56"/>
    </location>
</feature>
<name>A0AA38GRH2_TAXCH</name>
<accession>A0AA38GRH2</accession>
<reference evidence="2 3" key="1">
    <citation type="journal article" date="2021" name="Nat. Plants">
        <title>The Taxus genome provides insights into paclitaxel biosynthesis.</title>
        <authorList>
            <person name="Xiong X."/>
            <person name="Gou J."/>
            <person name="Liao Q."/>
            <person name="Li Y."/>
            <person name="Zhou Q."/>
            <person name="Bi G."/>
            <person name="Li C."/>
            <person name="Du R."/>
            <person name="Wang X."/>
            <person name="Sun T."/>
            <person name="Guo L."/>
            <person name="Liang H."/>
            <person name="Lu P."/>
            <person name="Wu Y."/>
            <person name="Zhang Z."/>
            <person name="Ro D.K."/>
            <person name="Shang Y."/>
            <person name="Huang S."/>
            <person name="Yan J."/>
        </authorList>
    </citation>
    <scope>NUCLEOTIDE SEQUENCE [LARGE SCALE GENOMIC DNA]</scope>
    <source>
        <strain evidence="2">Ta-2019</strain>
    </source>
</reference>
<evidence type="ECO:0000313" key="2">
    <source>
        <dbReference type="EMBL" id="KAH9326878.1"/>
    </source>
</evidence>